<evidence type="ECO:0000313" key="1">
    <source>
        <dbReference type="EMBL" id="GFT78162.1"/>
    </source>
</evidence>
<organism evidence="1 2">
    <name type="scientific">Nephila pilipes</name>
    <name type="common">Giant wood spider</name>
    <name type="synonym">Nephila maculata</name>
    <dbReference type="NCBI Taxonomy" id="299642"/>
    <lineage>
        <taxon>Eukaryota</taxon>
        <taxon>Metazoa</taxon>
        <taxon>Ecdysozoa</taxon>
        <taxon>Arthropoda</taxon>
        <taxon>Chelicerata</taxon>
        <taxon>Arachnida</taxon>
        <taxon>Araneae</taxon>
        <taxon>Araneomorphae</taxon>
        <taxon>Entelegynae</taxon>
        <taxon>Araneoidea</taxon>
        <taxon>Nephilidae</taxon>
        <taxon>Nephila</taxon>
    </lineage>
</organism>
<keyword evidence="2" id="KW-1185">Reference proteome</keyword>
<proteinExistence type="predicted"/>
<name>A0A8X6PLV3_NEPPI</name>
<dbReference type="Proteomes" id="UP000887013">
    <property type="component" value="Unassembled WGS sequence"/>
</dbReference>
<evidence type="ECO:0000313" key="2">
    <source>
        <dbReference type="Proteomes" id="UP000887013"/>
    </source>
</evidence>
<reference evidence="1" key="1">
    <citation type="submission" date="2020-08" db="EMBL/GenBank/DDBJ databases">
        <title>Multicomponent nature underlies the extraordinary mechanical properties of spider dragline silk.</title>
        <authorList>
            <person name="Kono N."/>
            <person name="Nakamura H."/>
            <person name="Mori M."/>
            <person name="Yoshida Y."/>
            <person name="Ohtoshi R."/>
            <person name="Malay A.D."/>
            <person name="Moran D.A.P."/>
            <person name="Tomita M."/>
            <person name="Numata K."/>
            <person name="Arakawa K."/>
        </authorList>
    </citation>
    <scope>NUCLEOTIDE SEQUENCE</scope>
</reference>
<gene>
    <name evidence="1" type="ORF">NPIL_298111</name>
</gene>
<dbReference type="AlphaFoldDB" id="A0A8X6PLV3"/>
<dbReference type="EMBL" id="BMAW01071457">
    <property type="protein sequence ID" value="GFT78162.1"/>
    <property type="molecule type" value="Genomic_DNA"/>
</dbReference>
<accession>A0A8X6PLV3</accession>
<sequence>MVMYLHKKVLSVNLNFSVYVSARVSNVFFLVPKCQDLCQVKNISSEFYCAILFKKKSAAEPYEILFETYDVYALSETIFRGWFQLIKNIDFDFKDKKLFSSVFDGISRV</sequence>
<protein>
    <submittedName>
        <fullName evidence="1">Uncharacterized protein</fullName>
    </submittedName>
</protein>
<comment type="caution">
    <text evidence="1">The sequence shown here is derived from an EMBL/GenBank/DDBJ whole genome shotgun (WGS) entry which is preliminary data.</text>
</comment>